<dbReference type="GO" id="GO:0016832">
    <property type="term" value="F:aldehyde-lyase activity"/>
    <property type="evidence" value="ECO:0007669"/>
    <property type="project" value="TreeGrafter"/>
</dbReference>
<dbReference type="InterPro" id="IPR050251">
    <property type="entry name" value="HpcH-HpaI_aldolase"/>
</dbReference>
<proteinExistence type="inferred from homology"/>
<keyword evidence="2" id="KW-0479">Metal-binding</keyword>
<reference evidence="5 6" key="1">
    <citation type="submission" date="2018-06" db="EMBL/GenBank/DDBJ databases">
        <authorList>
            <consortium name="Pathogen Informatics"/>
            <person name="Doyle S."/>
        </authorList>
    </citation>
    <scope>NUCLEOTIDE SEQUENCE [LARGE SCALE GENOMIC DNA]</scope>
    <source>
        <strain evidence="5 6">NCTC12020</strain>
    </source>
</reference>
<comment type="similarity">
    <text evidence="1">Belongs to the HpcH/HpaI aldolase family.</text>
</comment>
<keyword evidence="6" id="KW-1185">Reference proteome</keyword>
<protein>
    <submittedName>
        <fullName evidence="5">2-keto-3-deoxy-L-rhamnonate aldolase</fullName>
        <ecNumber evidence="5">4.1.2.-</ecNumber>
    </submittedName>
</protein>
<dbReference type="PANTHER" id="PTHR30502">
    <property type="entry name" value="2-KETO-3-DEOXY-L-RHAMNONATE ALDOLASE"/>
    <property type="match status" value="1"/>
</dbReference>
<feature type="domain" description="HpcH/HpaI aldolase/citrate lyase" evidence="4">
    <location>
        <begin position="31"/>
        <end position="247"/>
    </location>
</feature>
<dbReference type="PANTHER" id="PTHR30502:SF0">
    <property type="entry name" value="PHOSPHOENOLPYRUVATE CARBOXYLASE FAMILY PROTEIN"/>
    <property type="match status" value="1"/>
</dbReference>
<evidence type="ECO:0000313" key="5">
    <source>
        <dbReference type="EMBL" id="SUP41713.1"/>
    </source>
</evidence>
<dbReference type="Gene3D" id="3.20.20.60">
    <property type="entry name" value="Phosphoenolpyruvate-binding domains"/>
    <property type="match status" value="1"/>
</dbReference>
<dbReference type="InterPro" id="IPR005000">
    <property type="entry name" value="Aldolase/citrate-lyase_domain"/>
</dbReference>
<dbReference type="EMBL" id="UHIO01000001">
    <property type="protein sequence ID" value="SUP41713.1"/>
    <property type="molecule type" value="Genomic_DNA"/>
</dbReference>
<gene>
    <name evidence="5" type="primary">rhmA</name>
    <name evidence="5" type="ORF">NCTC12020_00648</name>
</gene>
<evidence type="ECO:0000256" key="3">
    <source>
        <dbReference type="ARBA" id="ARBA00023239"/>
    </source>
</evidence>
<dbReference type="Proteomes" id="UP000255367">
    <property type="component" value="Unassembled WGS sequence"/>
</dbReference>
<evidence type="ECO:0000256" key="1">
    <source>
        <dbReference type="ARBA" id="ARBA00005568"/>
    </source>
</evidence>
<dbReference type="GO" id="GO:0046872">
    <property type="term" value="F:metal ion binding"/>
    <property type="evidence" value="ECO:0007669"/>
    <property type="project" value="UniProtKB-KW"/>
</dbReference>
<name>A0A380NIQ5_9FIRM</name>
<dbReference type="EC" id="4.1.2.-" evidence="5"/>
<dbReference type="GO" id="GO:0005737">
    <property type="term" value="C:cytoplasm"/>
    <property type="evidence" value="ECO:0007669"/>
    <property type="project" value="TreeGrafter"/>
</dbReference>
<dbReference type="SUPFAM" id="SSF51621">
    <property type="entry name" value="Phosphoenolpyruvate/pyruvate domain"/>
    <property type="match status" value="1"/>
</dbReference>
<dbReference type="RefSeq" id="WP_115309880.1">
    <property type="nucleotide sequence ID" value="NZ_UHIO01000001.1"/>
</dbReference>
<dbReference type="InterPro" id="IPR015813">
    <property type="entry name" value="Pyrv/PenolPyrv_kinase-like_dom"/>
</dbReference>
<evidence type="ECO:0000313" key="6">
    <source>
        <dbReference type="Proteomes" id="UP000255367"/>
    </source>
</evidence>
<dbReference type="OrthoDB" id="86160at2"/>
<evidence type="ECO:0000256" key="2">
    <source>
        <dbReference type="ARBA" id="ARBA00022723"/>
    </source>
</evidence>
<organism evidence="5 6">
    <name type="scientific">Veillonella criceti</name>
    <dbReference type="NCBI Taxonomy" id="103891"/>
    <lineage>
        <taxon>Bacteria</taxon>
        <taxon>Bacillati</taxon>
        <taxon>Bacillota</taxon>
        <taxon>Negativicutes</taxon>
        <taxon>Veillonellales</taxon>
        <taxon>Veillonellaceae</taxon>
        <taxon>Veillonella</taxon>
    </lineage>
</organism>
<keyword evidence="3 5" id="KW-0456">Lyase</keyword>
<sequence>MAMIKDYLKNEFKTNIQKGNVQYGVAQEIPSAEVAEILATSNYDWLFVDGEHGAHDINSIVAIARAVAPYNVTPVFRVPEAGTGIIKQLLDSGIQNIIIPKVESAEETEKIMYWASYAPRGNRGMGAGAVRAGRYGRIPDYLERIANELCILPQIESKKGLENLDAIASVPDIGGIFLGPIDLAVDMGYGLDVFHPEVEEAMDYAIKRVQEHNIPVGTIALSPEQAKRFIDLGVSFLGIGIDTKFLVSGADTTLETYKKTIKG</sequence>
<dbReference type="Pfam" id="PF03328">
    <property type="entry name" value="HpcH_HpaI"/>
    <property type="match status" value="1"/>
</dbReference>
<dbReference type="InterPro" id="IPR040442">
    <property type="entry name" value="Pyrv_kinase-like_dom_sf"/>
</dbReference>
<dbReference type="AlphaFoldDB" id="A0A380NIQ5"/>
<evidence type="ECO:0000259" key="4">
    <source>
        <dbReference type="Pfam" id="PF03328"/>
    </source>
</evidence>
<accession>A0A380NIQ5</accession>